<keyword evidence="4 9" id="KW-0808">Transferase</keyword>
<dbReference type="EC" id="2.3.1.82" evidence="2 9"/>
<sequence>MIVNCDHDNLDAWLALRAALWPTCPLEEHRAEMREILASPHHTAFMARGLDGAFVGFAEVALRHDYVNGCESSPVAFLEGIYTVERARRQGWAARLIAQVQEWAKQQGCSELASDTDIANLYSQRLHAALGFAETERVVFYRKTLG</sequence>
<accession>A0A077JIM0</accession>
<feature type="domain" description="N-acetyltransferase" evidence="10">
    <location>
        <begin position="1"/>
        <end position="146"/>
    </location>
</feature>
<dbReference type="InterPro" id="IPR016181">
    <property type="entry name" value="Acyl_CoA_acyltransferase"/>
</dbReference>
<reference evidence="11" key="3">
    <citation type="submission" date="2014-07" db="EMBL/GenBank/DDBJ databases">
        <title>A Novel 6'-N-Aminoglycoside Acetyltransferase, AAC(6')-Ial, from a Clinical Isolate of Serratia marcescens.</title>
        <authorList>
            <person name="Tada T."/>
            <person name="Miyoshi-Akiyama T."/>
            <person name="Kirikae T."/>
            <person name="Pokhrel B.M."/>
        </authorList>
    </citation>
    <scope>NUCLEOTIDE SEQUENCE</scope>
    <source>
        <strain evidence="11">WW4</strain>
    </source>
</reference>
<dbReference type="PROSITE" id="PS51186">
    <property type="entry name" value="GNAT"/>
    <property type="match status" value="1"/>
</dbReference>
<evidence type="ECO:0000256" key="7">
    <source>
        <dbReference type="ARBA" id="ARBA00029660"/>
    </source>
</evidence>
<dbReference type="NCBIfam" id="NF043067">
    <property type="entry name" value="AAC_6p_group_E"/>
    <property type="match status" value="1"/>
</dbReference>
<evidence type="ECO:0000256" key="9">
    <source>
        <dbReference type="PIRNR" id="PIRNR000452"/>
    </source>
</evidence>
<organism evidence="11">
    <name type="scientific">Serratia marcescens</name>
    <dbReference type="NCBI Taxonomy" id="615"/>
    <lineage>
        <taxon>Bacteria</taxon>
        <taxon>Pseudomonadati</taxon>
        <taxon>Pseudomonadota</taxon>
        <taxon>Gammaproteobacteria</taxon>
        <taxon>Enterobacterales</taxon>
        <taxon>Yersiniaceae</taxon>
        <taxon>Serratia</taxon>
    </lineage>
</organism>
<dbReference type="GO" id="GO:0046677">
    <property type="term" value="P:response to antibiotic"/>
    <property type="evidence" value="ECO:0007669"/>
    <property type="project" value="UniProtKB-KW"/>
</dbReference>
<reference evidence="11" key="2">
    <citation type="journal article" date="2013" name="Genome Announc.">
        <title>Complete Genome Sequence of Serratia marcescens WW4.</title>
        <authorList>
            <person name="Chung W.C."/>
            <person name="Chen L.L."/>
            <person name="Lo W.S."/>
            <person name="Kuo P.A."/>
            <person name="Tu J."/>
            <person name="Kuo C.H."/>
        </authorList>
    </citation>
    <scope>NUCLEOTIDE SEQUENCE</scope>
    <source>
        <strain evidence="11">WW4</strain>
    </source>
</reference>
<evidence type="ECO:0000256" key="8">
    <source>
        <dbReference type="ARBA" id="ARBA00048923"/>
    </source>
</evidence>
<dbReference type="NCBIfam" id="NF000021">
    <property type="entry name" value="AAC_6p_Serra"/>
    <property type="match status" value="1"/>
</dbReference>
<dbReference type="InterPro" id="IPR024170">
    <property type="entry name" value="Aminoglycoside_N6-AcTrfrase"/>
</dbReference>
<dbReference type="EMBL" id="AB979699">
    <property type="protein sequence ID" value="BAP18986.1"/>
    <property type="molecule type" value="Genomic_DNA"/>
</dbReference>
<keyword evidence="6 9" id="KW-0012">Acyltransferase</keyword>
<evidence type="ECO:0000256" key="6">
    <source>
        <dbReference type="ARBA" id="ARBA00023315"/>
    </source>
</evidence>
<proteinExistence type="predicted"/>
<evidence type="ECO:0000256" key="3">
    <source>
        <dbReference type="ARBA" id="ARBA00017677"/>
    </source>
</evidence>
<comment type="subunit">
    <text evidence="1 9">Homodimer.</text>
</comment>
<protein>
    <recommendedName>
        <fullName evidence="3 9">Aminoglycoside N(6')-acetyltransferase type 1</fullName>
        <ecNumber evidence="2 9">2.3.1.82</ecNumber>
    </recommendedName>
    <alternativeName>
        <fullName evidence="7 9">Aminoglycoside resistance protein</fullName>
    </alternativeName>
</protein>
<evidence type="ECO:0000256" key="5">
    <source>
        <dbReference type="ARBA" id="ARBA00023251"/>
    </source>
</evidence>
<evidence type="ECO:0000256" key="4">
    <source>
        <dbReference type="ARBA" id="ARBA00022679"/>
    </source>
</evidence>
<evidence type="ECO:0000256" key="1">
    <source>
        <dbReference type="ARBA" id="ARBA00011738"/>
    </source>
</evidence>
<dbReference type="PIRSF" id="PIRSF000452">
    <property type="entry name" value="6-N-acetyltransf"/>
    <property type="match status" value="1"/>
</dbReference>
<dbReference type="AlphaFoldDB" id="A0A077JIM0"/>
<comment type="catalytic activity">
    <reaction evidence="8 9">
        <text>kanamycin B + acetyl-CoA = N(6')-acetylkanamycin B + CoA + H(+)</text>
        <dbReference type="Rhea" id="RHEA:16449"/>
        <dbReference type="ChEBI" id="CHEBI:15378"/>
        <dbReference type="ChEBI" id="CHEBI:57287"/>
        <dbReference type="ChEBI" id="CHEBI:57288"/>
        <dbReference type="ChEBI" id="CHEBI:58390"/>
        <dbReference type="ChEBI" id="CHEBI:58549"/>
        <dbReference type="EC" id="2.3.1.82"/>
    </reaction>
</comment>
<dbReference type="Gene3D" id="3.40.630.30">
    <property type="match status" value="1"/>
</dbReference>
<dbReference type="PANTHER" id="PTHR43877">
    <property type="entry name" value="AMINOALKYLPHOSPHONATE N-ACETYLTRANSFERASE-RELATED-RELATED"/>
    <property type="match status" value="1"/>
</dbReference>
<comment type="function">
    <text evidence="9">Catalyzes the transfer of an acetyl group from acetyl-CoA to the 6'-amino group of aminoglycoside molecules conferring resistance to antibiotics containing the purpurosamine ring.</text>
</comment>
<dbReference type="Pfam" id="PF00583">
    <property type="entry name" value="Acetyltransf_1"/>
    <property type="match status" value="1"/>
</dbReference>
<gene>
    <name evidence="11" type="primary">aac(6')-Iap</name>
</gene>
<keyword evidence="5 9" id="KW-0046">Antibiotic resistance</keyword>
<evidence type="ECO:0000259" key="10">
    <source>
        <dbReference type="PROSITE" id="PS51186"/>
    </source>
</evidence>
<evidence type="ECO:0000313" key="11">
    <source>
        <dbReference type="EMBL" id="BAP18986.1"/>
    </source>
</evidence>
<reference evidence="11" key="1">
    <citation type="journal article" date="2013" name="FEMS Microbiol. Ecol.">
        <title>Phosphate limitation induces the intergeneric inhibition of Pseudomonas aeruginosa by Serratia marcescens isolated from paper machines.</title>
        <authorList>
            <person name="Kuo P.A."/>
            <person name="Kuo C.H."/>
            <person name="Lai Y.K."/>
            <person name="Graumann P.L."/>
            <person name="Tu J."/>
        </authorList>
    </citation>
    <scope>NUCLEOTIDE SEQUENCE</scope>
    <source>
        <strain evidence="11">WW4</strain>
    </source>
</reference>
<dbReference type="InterPro" id="IPR050832">
    <property type="entry name" value="Bact_Acetyltransf"/>
</dbReference>
<evidence type="ECO:0000256" key="2">
    <source>
        <dbReference type="ARBA" id="ARBA00012888"/>
    </source>
</evidence>
<dbReference type="SUPFAM" id="SSF55729">
    <property type="entry name" value="Acyl-CoA N-acyltransferases (Nat)"/>
    <property type="match status" value="1"/>
</dbReference>
<name>A0A077JIM0_SERMA</name>
<dbReference type="GO" id="GO:0047663">
    <property type="term" value="F:aminoglycoside 6'-N-acetyltransferase activity"/>
    <property type="evidence" value="ECO:0007669"/>
    <property type="project" value="UniProtKB-EC"/>
</dbReference>
<dbReference type="CDD" id="cd04301">
    <property type="entry name" value="NAT_SF"/>
    <property type="match status" value="1"/>
</dbReference>
<dbReference type="InterPro" id="IPR000182">
    <property type="entry name" value="GNAT_dom"/>
</dbReference>